<keyword evidence="10" id="KW-1185">Reference proteome</keyword>
<dbReference type="PANTHER" id="PTHR43808:SF25">
    <property type="entry name" value="PEPTIDASE M20 DIMERISATION DOMAIN-CONTAINING PROTEIN"/>
    <property type="match status" value="1"/>
</dbReference>
<evidence type="ECO:0000256" key="5">
    <source>
        <dbReference type="ARBA" id="ARBA00022801"/>
    </source>
</evidence>
<comment type="similarity">
    <text evidence="3">Belongs to the peptidase M20A family.</text>
</comment>
<dbReference type="AlphaFoldDB" id="A0AAW5R0X8"/>
<dbReference type="InterPro" id="IPR050072">
    <property type="entry name" value="Peptidase_M20A"/>
</dbReference>
<accession>A0AAW5R0X8</accession>
<evidence type="ECO:0000256" key="6">
    <source>
        <dbReference type="ARBA" id="ARBA00022833"/>
    </source>
</evidence>
<dbReference type="InterPro" id="IPR011650">
    <property type="entry name" value="Peptidase_M20_dimer"/>
</dbReference>
<dbReference type="InterPro" id="IPR036264">
    <property type="entry name" value="Bact_exopeptidase_dim_dom"/>
</dbReference>
<comment type="caution">
    <text evidence="9">The sequence shown here is derived from an EMBL/GenBank/DDBJ whole genome shotgun (WGS) entry which is preliminary data.</text>
</comment>
<keyword evidence="6" id="KW-0862">Zinc</keyword>
<evidence type="ECO:0000313" key="10">
    <source>
        <dbReference type="Proteomes" id="UP001320898"/>
    </source>
</evidence>
<dbReference type="EMBL" id="JALIDZ010000009">
    <property type="protein sequence ID" value="MCT8973926.1"/>
    <property type="molecule type" value="Genomic_DNA"/>
</dbReference>
<evidence type="ECO:0000256" key="1">
    <source>
        <dbReference type="ARBA" id="ARBA00001941"/>
    </source>
</evidence>
<keyword evidence="7" id="KW-0170">Cobalt</keyword>
<evidence type="ECO:0000256" key="4">
    <source>
        <dbReference type="ARBA" id="ARBA00022723"/>
    </source>
</evidence>
<dbReference type="NCBIfam" id="TIGR01910">
    <property type="entry name" value="DapE-ArgE"/>
    <property type="match status" value="1"/>
</dbReference>
<dbReference type="GO" id="GO:0046872">
    <property type="term" value="F:metal ion binding"/>
    <property type="evidence" value="ECO:0007669"/>
    <property type="project" value="UniProtKB-KW"/>
</dbReference>
<sequence length="429" mass="47113">MLDKNVAAAIIDAVDRGFDQQVRFTQDMVRIPSTRGEEQRVQDFMADAMASRGFAVDQWRLDVDAIKDLPGFAPVSISYENSYNVVGTYRPAVRRGRSLIFNGHVDVVPTGPWDRWTTPPFEPRIDGKWLYGRGAGDMKAGLAGTLFAFDAVRAAGFAPTAPIYFQSVVEEECTGNGTLACLQRGYRADCAFVPEPLEPKLMRAEVGLIWFQVHVEGDPQHASGFVSSGTNAIEKAMGLWPHIKALEAEWNARKADHPLYRNHPHPIRVNLGEITGGEWTSSVAATATLNVRVGVLPGARLSDIRDEIEARVRQAALDDPFLSNNPPRIEYHGHMAEGYVLEDADEAEAVLAESHAAVFGAPLQEEITSAATDARFFGLYADTPGIVYGPICERPHGFDERVDLDSLRAVTKTMALFLADWCGVEKSQA</sequence>
<dbReference type="PANTHER" id="PTHR43808">
    <property type="entry name" value="ACETYLORNITHINE DEACETYLASE"/>
    <property type="match status" value="1"/>
</dbReference>
<organism evidence="9 10">
    <name type="scientific">Microbaculum marinisediminis</name>
    <dbReference type="NCBI Taxonomy" id="2931392"/>
    <lineage>
        <taxon>Bacteria</taxon>
        <taxon>Pseudomonadati</taxon>
        <taxon>Pseudomonadota</taxon>
        <taxon>Alphaproteobacteria</taxon>
        <taxon>Hyphomicrobiales</taxon>
        <taxon>Tepidamorphaceae</taxon>
        <taxon>Microbaculum</taxon>
    </lineage>
</organism>
<name>A0AAW5R0X8_9HYPH</name>
<dbReference type="NCBIfam" id="NF005306">
    <property type="entry name" value="PRK06837.1"/>
    <property type="match status" value="1"/>
</dbReference>
<proteinExistence type="inferred from homology"/>
<feature type="domain" description="Peptidase M20 dimerisation" evidence="8">
    <location>
        <begin position="204"/>
        <end position="318"/>
    </location>
</feature>
<dbReference type="InterPro" id="IPR002933">
    <property type="entry name" value="Peptidase_M20"/>
</dbReference>
<dbReference type="SUPFAM" id="SSF53187">
    <property type="entry name" value="Zn-dependent exopeptidases"/>
    <property type="match status" value="1"/>
</dbReference>
<evidence type="ECO:0000256" key="3">
    <source>
        <dbReference type="ARBA" id="ARBA00006247"/>
    </source>
</evidence>
<comment type="cofactor">
    <cofactor evidence="2">
        <name>Zn(2+)</name>
        <dbReference type="ChEBI" id="CHEBI:29105"/>
    </cofactor>
</comment>
<evidence type="ECO:0000256" key="7">
    <source>
        <dbReference type="ARBA" id="ARBA00023285"/>
    </source>
</evidence>
<dbReference type="InterPro" id="IPR033687">
    <property type="entry name" value="YodQ-like"/>
</dbReference>
<dbReference type="CDD" id="cd03895">
    <property type="entry name" value="M20_ArgE_DapE-like"/>
    <property type="match status" value="1"/>
</dbReference>
<dbReference type="Proteomes" id="UP001320898">
    <property type="component" value="Unassembled WGS sequence"/>
</dbReference>
<comment type="cofactor">
    <cofactor evidence="1">
        <name>Co(2+)</name>
        <dbReference type="ChEBI" id="CHEBI:48828"/>
    </cofactor>
</comment>
<evidence type="ECO:0000313" key="9">
    <source>
        <dbReference type="EMBL" id="MCT8973926.1"/>
    </source>
</evidence>
<dbReference type="RefSeq" id="WP_261617508.1">
    <property type="nucleotide sequence ID" value="NZ_JALIDZ010000009.1"/>
</dbReference>
<protein>
    <submittedName>
        <fullName evidence="9">ArgE/DapE family deacylase</fullName>
        <ecNumber evidence="9">3.4.-.-</ecNumber>
    </submittedName>
</protein>
<evidence type="ECO:0000256" key="2">
    <source>
        <dbReference type="ARBA" id="ARBA00001947"/>
    </source>
</evidence>
<dbReference type="GO" id="GO:0016787">
    <property type="term" value="F:hydrolase activity"/>
    <property type="evidence" value="ECO:0007669"/>
    <property type="project" value="UniProtKB-KW"/>
</dbReference>
<gene>
    <name evidence="9" type="ORF">MUB46_18830</name>
</gene>
<reference evidence="9 10" key="1">
    <citation type="submission" date="2022-04" db="EMBL/GenBank/DDBJ databases">
        <authorList>
            <person name="Ye Y.-Q."/>
            <person name="Du Z.-J."/>
        </authorList>
    </citation>
    <scope>NUCLEOTIDE SEQUENCE [LARGE SCALE GENOMIC DNA]</scope>
    <source>
        <strain evidence="9 10">A6E488</strain>
    </source>
</reference>
<dbReference type="Gene3D" id="3.30.70.360">
    <property type="match status" value="1"/>
</dbReference>
<dbReference type="Pfam" id="PF01546">
    <property type="entry name" value="Peptidase_M20"/>
    <property type="match status" value="1"/>
</dbReference>
<dbReference type="InterPro" id="IPR010182">
    <property type="entry name" value="ArgE/DapE"/>
</dbReference>
<evidence type="ECO:0000259" key="8">
    <source>
        <dbReference type="Pfam" id="PF07687"/>
    </source>
</evidence>
<dbReference type="Pfam" id="PF07687">
    <property type="entry name" value="M20_dimer"/>
    <property type="match status" value="1"/>
</dbReference>
<dbReference type="SUPFAM" id="SSF55031">
    <property type="entry name" value="Bacterial exopeptidase dimerisation domain"/>
    <property type="match status" value="1"/>
</dbReference>
<keyword evidence="5 9" id="KW-0378">Hydrolase</keyword>
<dbReference type="EC" id="3.4.-.-" evidence="9"/>
<dbReference type="Gene3D" id="3.40.630.10">
    <property type="entry name" value="Zn peptidases"/>
    <property type="match status" value="1"/>
</dbReference>
<keyword evidence="4" id="KW-0479">Metal-binding</keyword>